<dbReference type="RefSeq" id="WP_165097665.1">
    <property type="nucleotide sequence ID" value="NZ_CP049056.1"/>
</dbReference>
<keyword evidence="3 5" id="KW-0808">Transferase</keyword>
<evidence type="ECO:0000313" key="5">
    <source>
        <dbReference type="EMBL" id="QIE55567.1"/>
    </source>
</evidence>
<feature type="domain" description="Glycosyl transferase family 1" evidence="4">
    <location>
        <begin position="210"/>
        <end position="351"/>
    </location>
</feature>
<comment type="similarity">
    <text evidence="1">Belongs to the glycosyltransferase group 1 family. Glycosyltransferase 4 subfamily.</text>
</comment>
<keyword evidence="2" id="KW-0328">Glycosyltransferase</keyword>
<dbReference type="PANTHER" id="PTHR12526:SF640">
    <property type="entry name" value="COLANIC ACID BIOSYNTHESIS GLYCOSYLTRANSFERASE WCAL-RELATED"/>
    <property type="match status" value="1"/>
</dbReference>
<dbReference type="PANTHER" id="PTHR12526">
    <property type="entry name" value="GLYCOSYLTRANSFERASE"/>
    <property type="match status" value="1"/>
</dbReference>
<sequence>MRILHISADYPDPLFPAKTRAIANLLKLTEGHEHRVVSLNRIGWRNGIAALDFADAAGAAHRAVAYGAPPKGVLMKHYLDRLTDWIAADCEAAGFTPDLVHAHKLSVEGPVGWALARRWGKPFAVSIQGDSDLRIIGVKRALRPLYARIWREAVVVFPFAPWAAARLEQRLGARDGPVRTLPCPGLAEARLAPQTGPPVIVSAFHFASADRKNAAALIRAIGKAGAEIPDISLDIAGGGDPAAFARLAALAQEAAPGRVRFLGAVPNTDMQRRFNAACGFALVSRRESFGMVFSEALLAGAPCLIPRGWGVDGYFDEGSVVISADPNDETEIADGLVRLVREQVELKARLAALGEEGGLDFLRGPAIRDRYLAAIEAAAGATQ</sequence>
<dbReference type="Gene3D" id="3.40.50.2000">
    <property type="entry name" value="Glycogen Phosphorylase B"/>
    <property type="match status" value="2"/>
</dbReference>
<dbReference type="InterPro" id="IPR001296">
    <property type="entry name" value="Glyco_trans_1"/>
</dbReference>
<dbReference type="AlphaFoldDB" id="A0A7L5BYH3"/>
<dbReference type="Pfam" id="PF00534">
    <property type="entry name" value="Glycos_transf_1"/>
    <property type="match status" value="1"/>
</dbReference>
<protein>
    <submittedName>
        <fullName evidence="5">Glycosyltransferase family 4 protein</fullName>
    </submittedName>
</protein>
<dbReference type="EMBL" id="CP049056">
    <property type="protein sequence ID" value="QIE55567.1"/>
    <property type="molecule type" value="Genomic_DNA"/>
</dbReference>
<organism evidence="5 6">
    <name type="scientific">Pikeienuella piscinae</name>
    <dbReference type="NCBI Taxonomy" id="2748098"/>
    <lineage>
        <taxon>Bacteria</taxon>
        <taxon>Pseudomonadati</taxon>
        <taxon>Pseudomonadota</taxon>
        <taxon>Alphaproteobacteria</taxon>
        <taxon>Rhodobacterales</taxon>
        <taxon>Paracoccaceae</taxon>
        <taxon>Pikeienuella</taxon>
    </lineage>
</organism>
<gene>
    <name evidence="5" type="ORF">G5B40_08925</name>
</gene>
<dbReference type="GO" id="GO:0016757">
    <property type="term" value="F:glycosyltransferase activity"/>
    <property type="evidence" value="ECO:0007669"/>
    <property type="project" value="UniProtKB-KW"/>
</dbReference>
<evidence type="ECO:0000256" key="2">
    <source>
        <dbReference type="ARBA" id="ARBA00022676"/>
    </source>
</evidence>
<evidence type="ECO:0000256" key="3">
    <source>
        <dbReference type="ARBA" id="ARBA00022679"/>
    </source>
</evidence>
<dbReference type="KEGG" id="hdh:G5B40_08925"/>
<dbReference type="SUPFAM" id="SSF53756">
    <property type="entry name" value="UDP-Glycosyltransferase/glycogen phosphorylase"/>
    <property type="match status" value="1"/>
</dbReference>
<keyword evidence="6" id="KW-1185">Reference proteome</keyword>
<reference evidence="5 6" key="1">
    <citation type="submission" date="2020-02" db="EMBL/GenBank/DDBJ databases">
        <title>complete genome sequence of Rhodobacteraceae bacterium.</title>
        <authorList>
            <person name="Park J."/>
            <person name="Kim Y.-S."/>
            <person name="Kim K.-H."/>
        </authorList>
    </citation>
    <scope>NUCLEOTIDE SEQUENCE [LARGE SCALE GENOMIC DNA]</scope>
    <source>
        <strain evidence="5 6">RR4-56</strain>
    </source>
</reference>
<dbReference type="Proteomes" id="UP000503336">
    <property type="component" value="Chromosome"/>
</dbReference>
<proteinExistence type="inferred from homology"/>
<accession>A0A7L5BYH3</accession>
<evidence type="ECO:0000313" key="6">
    <source>
        <dbReference type="Proteomes" id="UP000503336"/>
    </source>
</evidence>
<evidence type="ECO:0000256" key="1">
    <source>
        <dbReference type="ARBA" id="ARBA00009481"/>
    </source>
</evidence>
<evidence type="ECO:0000259" key="4">
    <source>
        <dbReference type="Pfam" id="PF00534"/>
    </source>
</evidence>
<name>A0A7L5BYH3_9RHOB</name>